<comment type="caution">
    <text evidence="1">The sequence shown here is derived from an EMBL/GenBank/DDBJ whole genome shotgun (WGS) entry which is preliminary data.</text>
</comment>
<name>A0A918H1T4_9ACTN</name>
<reference evidence="1" key="1">
    <citation type="journal article" date="2014" name="Int. J. Syst. Evol. Microbiol.">
        <title>Complete genome sequence of Corynebacterium casei LMG S-19264T (=DSM 44701T), isolated from a smear-ripened cheese.</title>
        <authorList>
            <consortium name="US DOE Joint Genome Institute (JGI-PGF)"/>
            <person name="Walter F."/>
            <person name="Albersmeier A."/>
            <person name="Kalinowski J."/>
            <person name="Ruckert C."/>
        </authorList>
    </citation>
    <scope>NUCLEOTIDE SEQUENCE</scope>
    <source>
        <strain evidence="1">JCM 3172</strain>
    </source>
</reference>
<protein>
    <submittedName>
        <fullName evidence="1">Uncharacterized protein</fullName>
    </submittedName>
</protein>
<dbReference type="Proteomes" id="UP000619486">
    <property type="component" value="Unassembled WGS sequence"/>
</dbReference>
<dbReference type="EMBL" id="BMQQ01000008">
    <property type="protein sequence ID" value="GGT31803.1"/>
    <property type="molecule type" value="Genomic_DNA"/>
</dbReference>
<evidence type="ECO:0000313" key="1">
    <source>
        <dbReference type="EMBL" id="GGT31803.1"/>
    </source>
</evidence>
<dbReference type="RefSeq" id="WP_189201803.1">
    <property type="nucleotide sequence ID" value="NZ_BMQQ01000008.1"/>
</dbReference>
<organism evidence="1 2">
    <name type="scientific">Streptomyces purpureus</name>
    <dbReference type="NCBI Taxonomy" id="1951"/>
    <lineage>
        <taxon>Bacteria</taxon>
        <taxon>Bacillati</taxon>
        <taxon>Actinomycetota</taxon>
        <taxon>Actinomycetes</taxon>
        <taxon>Kitasatosporales</taxon>
        <taxon>Streptomycetaceae</taxon>
        <taxon>Streptomyces</taxon>
    </lineage>
</organism>
<sequence length="109" mass="11729">MALARKKSRTVVVDGVTYRWRVRRRPTYSQGMGWSTLAYAVARAEEPGSTLLVRTGRAHPGQWLGGPGAVVLPGEVARAVRTGIAAGWRPERAGVPVRVELDSTPPDPG</sequence>
<gene>
    <name evidence="1" type="ORF">GCM10014713_26770</name>
</gene>
<dbReference type="AlphaFoldDB" id="A0A918H1T4"/>
<proteinExistence type="predicted"/>
<evidence type="ECO:0000313" key="2">
    <source>
        <dbReference type="Proteomes" id="UP000619486"/>
    </source>
</evidence>
<keyword evidence="2" id="KW-1185">Reference proteome</keyword>
<accession>A0A918H1T4</accession>
<reference evidence="1" key="2">
    <citation type="submission" date="2020-09" db="EMBL/GenBank/DDBJ databases">
        <authorList>
            <person name="Sun Q."/>
            <person name="Ohkuma M."/>
        </authorList>
    </citation>
    <scope>NUCLEOTIDE SEQUENCE</scope>
    <source>
        <strain evidence="1">JCM 3172</strain>
    </source>
</reference>